<evidence type="ECO:0008006" key="3">
    <source>
        <dbReference type="Google" id="ProtNLM"/>
    </source>
</evidence>
<sequence length="185" mass="19846">MKKLLLTAVTMIALAAPAMAVDLQGKYGLGYFRPEFPVGGRVWFSDKLGLDAGIGFVNISPDQGDGQTAWGIDLGLPIVIANTDNALFFVRPGVSIADDGGDEDTSAGKNTEFWVSGTLGAEYFFTPNFSIQAAHGLLFRSVTSKGDLDSDPSTTNDRYDVTDTIIQTEDFGISSIGFHWYFGGK</sequence>
<keyword evidence="1" id="KW-0732">Signal</keyword>
<dbReference type="SUPFAM" id="SSF56925">
    <property type="entry name" value="OMPA-like"/>
    <property type="match status" value="1"/>
</dbReference>
<reference evidence="2" key="1">
    <citation type="journal article" date="2020" name="mSystems">
        <title>Genome- and Community-Level Interaction Insights into Carbon Utilization and Element Cycling Functions of Hydrothermarchaeota in Hydrothermal Sediment.</title>
        <authorList>
            <person name="Zhou Z."/>
            <person name="Liu Y."/>
            <person name="Xu W."/>
            <person name="Pan J."/>
            <person name="Luo Z.H."/>
            <person name="Li M."/>
        </authorList>
    </citation>
    <scope>NUCLEOTIDE SEQUENCE [LARGE SCALE GENOMIC DNA]</scope>
    <source>
        <strain evidence="2">SpSt-381</strain>
    </source>
</reference>
<dbReference type="InterPro" id="IPR011250">
    <property type="entry name" value="OMP/PagP_B-barrel"/>
</dbReference>
<proteinExistence type="predicted"/>
<feature type="signal peptide" evidence="1">
    <location>
        <begin position="1"/>
        <end position="20"/>
    </location>
</feature>
<dbReference type="AlphaFoldDB" id="A0A832MLD2"/>
<organism evidence="2">
    <name type="scientific">Eiseniibacteriota bacterium</name>
    <dbReference type="NCBI Taxonomy" id="2212470"/>
    <lineage>
        <taxon>Bacteria</taxon>
        <taxon>Candidatus Eiseniibacteriota</taxon>
    </lineage>
</organism>
<gene>
    <name evidence="2" type="ORF">ENR23_08760</name>
</gene>
<comment type="caution">
    <text evidence="2">The sequence shown here is derived from an EMBL/GenBank/DDBJ whole genome shotgun (WGS) entry which is preliminary data.</text>
</comment>
<feature type="chain" id="PRO_5032372157" description="Outer membrane protein beta-barrel domain-containing protein" evidence="1">
    <location>
        <begin position="21"/>
        <end position="185"/>
    </location>
</feature>
<dbReference type="EMBL" id="DSQF01000018">
    <property type="protein sequence ID" value="HGZ43500.1"/>
    <property type="molecule type" value="Genomic_DNA"/>
</dbReference>
<evidence type="ECO:0000313" key="2">
    <source>
        <dbReference type="EMBL" id="HGZ43500.1"/>
    </source>
</evidence>
<evidence type="ECO:0000256" key="1">
    <source>
        <dbReference type="SAM" id="SignalP"/>
    </source>
</evidence>
<accession>A0A832MLD2</accession>
<name>A0A832MLD2_UNCEI</name>
<protein>
    <recommendedName>
        <fullName evidence="3">Outer membrane protein beta-barrel domain-containing protein</fullName>
    </recommendedName>
</protein>